<dbReference type="EMBL" id="CP009526">
    <property type="protein sequence ID" value="AKB50775.1"/>
    <property type="molecule type" value="Genomic_DNA"/>
</dbReference>
<dbReference type="HOGENOM" id="CLU_2662303_0_0_2"/>
<evidence type="ECO:0000259" key="1">
    <source>
        <dbReference type="Pfam" id="PF14104"/>
    </source>
</evidence>
<dbReference type="AlphaFoldDB" id="A0A0E3QKR9"/>
<dbReference type="Pfam" id="PF14104">
    <property type="entry name" value="DUF4277"/>
    <property type="match status" value="1"/>
</dbReference>
<protein>
    <submittedName>
        <fullName evidence="2">Mobile element protein</fullName>
    </submittedName>
</protein>
<gene>
    <name evidence="2" type="ORF">MSBRW_1522</name>
</gene>
<dbReference type="InterPro" id="IPR025457">
    <property type="entry name" value="DUF4277"/>
</dbReference>
<dbReference type="PATRIC" id="fig|1434109.4.peg.1916"/>
<feature type="domain" description="DUF4277" evidence="1">
    <location>
        <begin position="5"/>
        <end position="45"/>
    </location>
</feature>
<evidence type="ECO:0000313" key="3">
    <source>
        <dbReference type="Proteomes" id="UP000033038"/>
    </source>
</evidence>
<dbReference type="KEGG" id="mbw:MSBRW_1522"/>
<reference evidence="2 3" key="1">
    <citation type="submission" date="2014-07" db="EMBL/GenBank/DDBJ databases">
        <title>Methanogenic archaea and the global carbon cycle.</title>
        <authorList>
            <person name="Henriksen J.R."/>
            <person name="Luke J."/>
            <person name="Reinhart S."/>
            <person name="Benedict M.N."/>
            <person name="Youngblut N.D."/>
            <person name="Metcalf M.E."/>
            <person name="Whitaker R.J."/>
            <person name="Metcalf W.W."/>
        </authorList>
    </citation>
    <scope>NUCLEOTIDE SEQUENCE [LARGE SCALE GENOMIC DNA]</scope>
    <source>
        <strain evidence="2 3">Wiesmoor</strain>
    </source>
</reference>
<evidence type="ECO:0000313" key="2">
    <source>
        <dbReference type="EMBL" id="AKB50775.1"/>
    </source>
</evidence>
<proteinExistence type="predicted"/>
<sequence>MKPSRVERLLGTGISASYLTDDILGRTLDEIYKADSTHLFMKLALKMLEIVNIRTQLIQSETTNFILHGDYMFIT</sequence>
<dbReference type="Proteomes" id="UP000033038">
    <property type="component" value="Chromosome"/>
</dbReference>
<organism evidence="2 3">
    <name type="scientific">Methanosarcina barkeri str. Wiesmoor</name>
    <dbReference type="NCBI Taxonomy" id="1434109"/>
    <lineage>
        <taxon>Archaea</taxon>
        <taxon>Methanobacteriati</taxon>
        <taxon>Methanobacteriota</taxon>
        <taxon>Stenosarchaea group</taxon>
        <taxon>Methanomicrobia</taxon>
        <taxon>Methanosarcinales</taxon>
        <taxon>Methanosarcinaceae</taxon>
        <taxon>Methanosarcina</taxon>
    </lineage>
</organism>
<accession>A0A0E3QKR9</accession>
<name>A0A0E3QKR9_METBA</name>